<evidence type="ECO:0000313" key="1">
    <source>
        <dbReference type="EMBL" id="MBB4883632.1"/>
    </source>
</evidence>
<name>A0A4Y8X189_9MICC</name>
<proteinExistence type="predicted"/>
<reference evidence="1 2" key="1">
    <citation type="submission" date="2020-08" db="EMBL/GenBank/DDBJ databases">
        <title>Sequencing the genomes of 1000 actinobacteria strains.</title>
        <authorList>
            <person name="Klenk H.-P."/>
        </authorList>
    </citation>
    <scope>NUCLEOTIDE SEQUENCE [LARGE SCALE GENOMIC DNA]</scope>
    <source>
        <strain evidence="1 2">DSM 19079</strain>
    </source>
</reference>
<dbReference type="EMBL" id="JACHMC010000001">
    <property type="protein sequence ID" value="MBB4883632.1"/>
    <property type="molecule type" value="Genomic_DNA"/>
</dbReference>
<organism evidence="1 2">
    <name type="scientific">Micrococcus flavus</name>
    <dbReference type="NCBI Taxonomy" id="384602"/>
    <lineage>
        <taxon>Bacteria</taxon>
        <taxon>Bacillati</taxon>
        <taxon>Actinomycetota</taxon>
        <taxon>Actinomycetes</taxon>
        <taxon>Micrococcales</taxon>
        <taxon>Micrococcaceae</taxon>
        <taxon>Micrococcus</taxon>
    </lineage>
</organism>
<protein>
    <submittedName>
        <fullName evidence="1">Uncharacterized protein</fullName>
    </submittedName>
</protein>
<keyword evidence="2" id="KW-1185">Reference proteome</keyword>
<gene>
    <name evidence="1" type="ORF">BJ976_001983</name>
</gene>
<dbReference type="Proteomes" id="UP000560081">
    <property type="component" value="Unassembled WGS sequence"/>
</dbReference>
<sequence>MNGPHRSLASAARASRPLTTTALAAGGAVALIGCSLMDANVPRVSLQEAEGVRWLSAERPWEQPEGQSSASVSGPLGLTAQGCLAVLPDPQVAASDRRPTLIALPEASVVLENGRVVAVDTGGGRIVKADVATGFTGGMVPSADLPRDVRDAVASCGVRDEVLVPGPLG</sequence>
<dbReference type="AlphaFoldDB" id="A0A4Y8X189"/>
<evidence type="ECO:0000313" key="2">
    <source>
        <dbReference type="Proteomes" id="UP000560081"/>
    </source>
</evidence>
<comment type="caution">
    <text evidence="1">The sequence shown here is derived from an EMBL/GenBank/DDBJ whole genome shotgun (WGS) entry which is preliminary data.</text>
</comment>
<dbReference type="RefSeq" id="WP_135030186.1">
    <property type="nucleotide sequence ID" value="NZ_BMLA01000009.1"/>
</dbReference>
<accession>A0A4Y8X189</accession>
<dbReference type="PROSITE" id="PS51257">
    <property type="entry name" value="PROKAR_LIPOPROTEIN"/>
    <property type="match status" value="1"/>
</dbReference>